<dbReference type="Pfam" id="PF00300">
    <property type="entry name" value="His_Phos_1"/>
    <property type="match status" value="1"/>
</dbReference>
<feature type="active site" description="Tele-phosphohistidine intermediate" evidence="1">
    <location>
        <position position="41"/>
    </location>
</feature>
<dbReference type="InterPro" id="IPR001345">
    <property type="entry name" value="PG/BPGM_mutase_AS"/>
</dbReference>
<evidence type="ECO:0008006" key="6">
    <source>
        <dbReference type="Google" id="ProtNLM"/>
    </source>
</evidence>
<comment type="caution">
    <text evidence="4">The sequence shown here is derived from an EMBL/GenBank/DDBJ whole genome shotgun (WGS) entry which is preliminary data.</text>
</comment>
<evidence type="ECO:0000256" key="2">
    <source>
        <dbReference type="PIRSR" id="PIRSR613078-2"/>
    </source>
</evidence>
<dbReference type="GO" id="GO:0005737">
    <property type="term" value="C:cytoplasm"/>
    <property type="evidence" value="ECO:0007669"/>
    <property type="project" value="TreeGrafter"/>
</dbReference>
<dbReference type="PANTHER" id="PTHR48100">
    <property type="entry name" value="BROAD-SPECIFICITY PHOSPHATASE YOR283W-RELATED"/>
    <property type="match status" value="1"/>
</dbReference>
<dbReference type="SUPFAM" id="SSF53254">
    <property type="entry name" value="Phosphoglycerate mutase-like"/>
    <property type="match status" value="1"/>
</dbReference>
<feature type="binding site" evidence="2">
    <location>
        <position position="90"/>
    </location>
    <ligand>
        <name>substrate</name>
    </ligand>
</feature>
<dbReference type="EMBL" id="BKDJ01000008">
    <property type="protein sequence ID" value="GER23387.1"/>
    <property type="molecule type" value="Genomic_DNA"/>
</dbReference>
<protein>
    <recommendedName>
        <fullName evidence="6">Histidine phosphatase family protein</fullName>
    </recommendedName>
</protein>
<dbReference type="Gene3D" id="3.40.50.1240">
    <property type="entry name" value="Phosphoglycerate mutase-like"/>
    <property type="match status" value="1"/>
</dbReference>
<feature type="binding site" evidence="2">
    <location>
        <begin position="40"/>
        <end position="47"/>
    </location>
    <ligand>
        <name>substrate</name>
    </ligand>
</feature>
<evidence type="ECO:0000313" key="4">
    <source>
        <dbReference type="EMBL" id="GER23387.1"/>
    </source>
</evidence>
<accession>A0A5A7NU64</accession>
<feature type="region of interest" description="Disordered" evidence="3">
    <location>
        <begin position="1"/>
        <end position="27"/>
    </location>
</feature>
<dbReference type="GO" id="GO:0016791">
    <property type="term" value="F:phosphatase activity"/>
    <property type="evidence" value="ECO:0007669"/>
    <property type="project" value="TreeGrafter"/>
</dbReference>
<evidence type="ECO:0000256" key="3">
    <source>
        <dbReference type="SAM" id="MobiDB-lite"/>
    </source>
</evidence>
<dbReference type="AlphaFoldDB" id="A0A5A7NU64"/>
<dbReference type="PANTHER" id="PTHR48100:SF59">
    <property type="entry name" value="ADENOSYLCOBALAMIN_ALPHA-RIBAZOLE PHOSPHATASE"/>
    <property type="match status" value="1"/>
</dbReference>
<dbReference type="InterPro" id="IPR029033">
    <property type="entry name" value="His_PPase_superfam"/>
</dbReference>
<feature type="active site" description="Proton donor/acceptor" evidence="1">
    <location>
        <position position="115"/>
    </location>
</feature>
<evidence type="ECO:0000256" key="1">
    <source>
        <dbReference type="PIRSR" id="PIRSR613078-1"/>
    </source>
</evidence>
<dbReference type="InterPro" id="IPR013078">
    <property type="entry name" value="His_Pase_superF_clade-1"/>
</dbReference>
<gene>
    <name evidence="4" type="ORF">NCCP1664_18830</name>
</gene>
<proteinExistence type="predicted"/>
<evidence type="ECO:0000313" key="5">
    <source>
        <dbReference type="Proteomes" id="UP000325307"/>
    </source>
</evidence>
<feature type="binding site" evidence="2">
    <location>
        <begin position="115"/>
        <end position="118"/>
    </location>
    <ligand>
        <name>substrate</name>
    </ligand>
</feature>
<keyword evidence="5" id="KW-1185">Reference proteome</keyword>
<name>A0A5A7NU64_9MICC</name>
<dbReference type="InterPro" id="IPR050275">
    <property type="entry name" value="PGM_Phosphatase"/>
</dbReference>
<reference evidence="4 5" key="1">
    <citation type="submission" date="2019-09" db="EMBL/GenBank/DDBJ databases">
        <title>Arthrobacter zafarii sp. nov., a moderately thermotolerant and halotolerant actinobacterium isolated from Cholistan desert soil of Pakistan.</title>
        <authorList>
            <person name="Amin A."/>
            <person name="Ahmed I."/>
            <person name="Khalid N."/>
            <person name="Schumann P."/>
            <person name="Busse H.J."/>
            <person name="Khan I.U."/>
            <person name="Li S."/>
            <person name="Li W.J."/>
        </authorList>
    </citation>
    <scope>NUCLEOTIDE SEQUENCE [LARGE SCALE GENOMIC DNA]</scope>
    <source>
        <strain evidence="4 5">NCCP-1664</strain>
    </source>
</reference>
<dbReference type="CDD" id="cd07067">
    <property type="entry name" value="HP_PGM_like"/>
    <property type="match status" value="1"/>
</dbReference>
<dbReference type="PROSITE" id="PS00175">
    <property type="entry name" value="PG_MUTASE"/>
    <property type="match status" value="1"/>
</dbReference>
<dbReference type="Proteomes" id="UP000325307">
    <property type="component" value="Unassembled WGS sequence"/>
</dbReference>
<sequence>MRWGGIRSKIRRRFPPPASRGSGPAAHTLGHMQARIALVRHGETDWNAQGRLQGSRDIPLNDAGRSQARQAGVALGRGRWDLLVSSTLQRAAESADIIGALIGLEATHRLPDLVERSYGAAEGHIVQGLSRPQVEALLATGEPEASVAARGVGAIGRLVSEYPGRRIVVVAHGTLIRLTLDAVLGGNHPHVENGQVLELDWDARAWVAPVRASLPGQ</sequence>
<organism evidence="4 5">
    <name type="scientific">Zafaria cholistanensis</name>
    <dbReference type="NCBI Taxonomy" id="1682741"/>
    <lineage>
        <taxon>Bacteria</taxon>
        <taxon>Bacillati</taxon>
        <taxon>Actinomycetota</taxon>
        <taxon>Actinomycetes</taxon>
        <taxon>Micrococcales</taxon>
        <taxon>Micrococcaceae</taxon>
        <taxon>Zafaria</taxon>
    </lineage>
</organism>
<dbReference type="SMART" id="SM00855">
    <property type="entry name" value="PGAM"/>
    <property type="match status" value="1"/>
</dbReference>